<dbReference type="RefSeq" id="WP_120242622.1">
    <property type="nucleotide sequence ID" value="NZ_RAPO01000001.1"/>
</dbReference>
<reference evidence="1 2" key="1">
    <citation type="submission" date="2018-09" db="EMBL/GenBank/DDBJ databases">
        <title>Genomic Encyclopedia of Archaeal and Bacterial Type Strains, Phase II (KMG-II): from individual species to whole genera.</title>
        <authorList>
            <person name="Goeker M."/>
        </authorList>
    </citation>
    <scope>NUCLEOTIDE SEQUENCE [LARGE SCALE GENOMIC DNA]</scope>
    <source>
        <strain evidence="1 2">DSM 13151</strain>
    </source>
</reference>
<dbReference type="OrthoDB" id="200409at2157"/>
<gene>
    <name evidence="1" type="ORF">ATJ93_0023</name>
</gene>
<dbReference type="SUPFAM" id="SSF49464">
    <property type="entry name" value="Carboxypeptidase regulatory domain-like"/>
    <property type="match status" value="1"/>
</dbReference>
<accession>A0A419WNM6</accession>
<proteinExistence type="predicted"/>
<dbReference type="EMBL" id="RAPO01000001">
    <property type="protein sequence ID" value="RKD97042.1"/>
    <property type="molecule type" value="Genomic_DNA"/>
</dbReference>
<dbReference type="Proteomes" id="UP000283805">
    <property type="component" value="Unassembled WGS sequence"/>
</dbReference>
<evidence type="ECO:0008006" key="3">
    <source>
        <dbReference type="Google" id="ProtNLM"/>
    </source>
</evidence>
<keyword evidence="2" id="KW-1185">Reference proteome</keyword>
<comment type="caution">
    <text evidence="1">The sequence shown here is derived from an EMBL/GenBank/DDBJ whole genome shotgun (WGS) entry which is preliminary data.</text>
</comment>
<sequence>MQVERSLALEVARHEIAVGTPLVVRVRDVSGRPIEGAVVEAGSGAKRKRTDVRGRCEFTFHAPGFWKLVARKADTDRVAYDPATALVRAVPASTVGRGPRIASR</sequence>
<dbReference type="AlphaFoldDB" id="A0A419WNM6"/>
<protein>
    <recommendedName>
        <fullName evidence="3">Carboxypeptidase family protein</fullName>
    </recommendedName>
</protein>
<name>A0A419WNM6_9EURY</name>
<evidence type="ECO:0000313" key="1">
    <source>
        <dbReference type="EMBL" id="RKD97042.1"/>
    </source>
</evidence>
<organism evidence="1 2">
    <name type="scientific">Halopiger aswanensis</name>
    <dbReference type="NCBI Taxonomy" id="148449"/>
    <lineage>
        <taxon>Archaea</taxon>
        <taxon>Methanobacteriati</taxon>
        <taxon>Methanobacteriota</taxon>
        <taxon>Stenosarchaea group</taxon>
        <taxon>Halobacteria</taxon>
        <taxon>Halobacteriales</taxon>
        <taxon>Natrialbaceae</taxon>
        <taxon>Halopiger</taxon>
    </lineage>
</organism>
<evidence type="ECO:0000313" key="2">
    <source>
        <dbReference type="Proteomes" id="UP000283805"/>
    </source>
</evidence>
<dbReference type="InterPro" id="IPR008969">
    <property type="entry name" value="CarboxyPept-like_regulatory"/>
</dbReference>